<dbReference type="Gene3D" id="3.40.1370.10">
    <property type="match status" value="1"/>
</dbReference>
<evidence type="ECO:0000256" key="4">
    <source>
        <dbReference type="ARBA" id="ARBA00035244"/>
    </source>
</evidence>
<organism evidence="7 8">
    <name type="scientific">Metamycoplasma subdolum</name>
    <dbReference type="NCBI Taxonomy" id="92407"/>
    <lineage>
        <taxon>Bacteria</taxon>
        <taxon>Bacillati</taxon>
        <taxon>Mycoplasmatota</taxon>
        <taxon>Mycoplasmoidales</taxon>
        <taxon>Metamycoplasmataceae</taxon>
        <taxon>Metamycoplasma</taxon>
    </lineage>
</organism>
<protein>
    <recommendedName>
        <fullName evidence="4 5">Large ribosomal subunit protein uL4</fullName>
    </recommendedName>
</protein>
<name>A0A3M0A7X5_9BACT</name>
<keyword evidence="5" id="KW-0694">RNA-binding</keyword>
<comment type="function">
    <text evidence="5">Forms part of the polypeptide exit tunnel.</text>
</comment>
<proteinExistence type="inferred from homology"/>
<evidence type="ECO:0000313" key="7">
    <source>
        <dbReference type="EMBL" id="RMA78575.1"/>
    </source>
</evidence>
<keyword evidence="5" id="KW-0699">rRNA-binding</keyword>
<evidence type="ECO:0000256" key="2">
    <source>
        <dbReference type="ARBA" id="ARBA00022980"/>
    </source>
</evidence>
<evidence type="ECO:0000256" key="3">
    <source>
        <dbReference type="ARBA" id="ARBA00023274"/>
    </source>
</evidence>
<dbReference type="InterPro" id="IPR023574">
    <property type="entry name" value="Ribosomal_uL4_dom_sf"/>
</dbReference>
<dbReference type="PANTHER" id="PTHR10746:SF6">
    <property type="entry name" value="LARGE RIBOSOMAL SUBUNIT PROTEIN UL4M"/>
    <property type="match status" value="1"/>
</dbReference>
<dbReference type="SUPFAM" id="SSF52166">
    <property type="entry name" value="Ribosomal protein L4"/>
    <property type="match status" value="1"/>
</dbReference>
<dbReference type="Proteomes" id="UP000267246">
    <property type="component" value="Unassembled WGS sequence"/>
</dbReference>
<dbReference type="InterPro" id="IPR013005">
    <property type="entry name" value="Ribosomal_uL4-like"/>
</dbReference>
<evidence type="ECO:0000256" key="5">
    <source>
        <dbReference type="HAMAP-Rule" id="MF_01328"/>
    </source>
</evidence>
<dbReference type="PANTHER" id="PTHR10746">
    <property type="entry name" value="50S RIBOSOMAL PROTEIN L4"/>
    <property type="match status" value="1"/>
</dbReference>
<dbReference type="RefSeq" id="WP_121940702.1">
    <property type="nucleotide sequence ID" value="NZ_CP137846.1"/>
</dbReference>
<dbReference type="EMBL" id="REFI01000006">
    <property type="protein sequence ID" value="RMA78575.1"/>
    <property type="molecule type" value="Genomic_DNA"/>
</dbReference>
<dbReference type="GO" id="GO:1990904">
    <property type="term" value="C:ribonucleoprotein complex"/>
    <property type="evidence" value="ECO:0007669"/>
    <property type="project" value="UniProtKB-KW"/>
</dbReference>
<sequence>MAESKKLDSKKSTAKKEIVKKTAVKKPTEKVVKPKKETVKKEVKTEKVVKTKKEVVKNSSTTKEVKKPSLKVETKPKKATKKEAVKVQVKSAKVQNKVKLEATLPKSVFGISKVYSQAIFDAILSERASKRFSTHKVKSRAEVSGTGKKPFAQKGTGNARAGSLRSPIMVGGGRAFGPTTERNYNLKVNKKVRKNALLSALTLLAKDHAVLVHEFKIKQPSTKTLLIELNKHGLLNTRKVVIVSGDENVFLSARNLPFVEVTKVTSLSVEQLVAADALILTKDDVKYLEGMVK</sequence>
<comment type="similarity">
    <text evidence="1 5">Belongs to the universal ribosomal protein uL4 family.</text>
</comment>
<dbReference type="OrthoDB" id="9803201at2"/>
<feature type="region of interest" description="Disordered" evidence="6">
    <location>
        <begin position="139"/>
        <end position="164"/>
    </location>
</feature>
<dbReference type="GO" id="GO:0006412">
    <property type="term" value="P:translation"/>
    <property type="evidence" value="ECO:0007669"/>
    <property type="project" value="UniProtKB-UniRule"/>
</dbReference>
<accession>A0A3M0A7X5</accession>
<dbReference type="AlphaFoldDB" id="A0A3M0A7X5"/>
<keyword evidence="2 5" id="KW-0689">Ribosomal protein</keyword>
<comment type="subunit">
    <text evidence="5">Part of the 50S ribosomal subunit.</text>
</comment>
<evidence type="ECO:0000256" key="1">
    <source>
        <dbReference type="ARBA" id="ARBA00010528"/>
    </source>
</evidence>
<reference evidence="7 8" key="1">
    <citation type="submission" date="2018-10" db="EMBL/GenBank/DDBJ databases">
        <title>Genomic Encyclopedia of Archaeal and Bacterial Type Strains, Phase II (KMG-II): from individual species to whole genera.</title>
        <authorList>
            <person name="Goeker M."/>
        </authorList>
    </citation>
    <scope>NUCLEOTIDE SEQUENCE [LARGE SCALE GENOMIC DNA]</scope>
    <source>
        <strain evidence="7 8">ATCC 29870</strain>
    </source>
</reference>
<evidence type="ECO:0000313" key="8">
    <source>
        <dbReference type="Proteomes" id="UP000267246"/>
    </source>
</evidence>
<dbReference type="GO" id="GO:0003735">
    <property type="term" value="F:structural constituent of ribosome"/>
    <property type="evidence" value="ECO:0007669"/>
    <property type="project" value="InterPro"/>
</dbReference>
<evidence type="ECO:0000256" key="6">
    <source>
        <dbReference type="SAM" id="MobiDB-lite"/>
    </source>
</evidence>
<feature type="region of interest" description="Disordered" evidence="6">
    <location>
        <begin position="1"/>
        <end position="31"/>
    </location>
</feature>
<dbReference type="HAMAP" id="MF_01328_B">
    <property type="entry name" value="Ribosomal_uL4_B"/>
    <property type="match status" value="1"/>
</dbReference>
<dbReference type="InterPro" id="IPR002136">
    <property type="entry name" value="Ribosomal_uL4"/>
</dbReference>
<dbReference type="GO" id="GO:0019843">
    <property type="term" value="F:rRNA binding"/>
    <property type="evidence" value="ECO:0007669"/>
    <property type="project" value="UniProtKB-UniRule"/>
</dbReference>
<comment type="caution">
    <text evidence="7">The sequence shown here is derived from an EMBL/GenBank/DDBJ whole genome shotgun (WGS) entry which is preliminary data.</text>
</comment>
<dbReference type="GO" id="GO:0005840">
    <property type="term" value="C:ribosome"/>
    <property type="evidence" value="ECO:0007669"/>
    <property type="project" value="UniProtKB-KW"/>
</dbReference>
<dbReference type="NCBIfam" id="TIGR03953">
    <property type="entry name" value="rplD_bact"/>
    <property type="match status" value="1"/>
</dbReference>
<gene>
    <name evidence="5" type="primary">rplD</name>
    <name evidence="7" type="ORF">JN00_0216</name>
</gene>
<dbReference type="Pfam" id="PF00573">
    <property type="entry name" value="Ribosomal_L4"/>
    <property type="match status" value="1"/>
</dbReference>
<comment type="function">
    <text evidence="5">One of the primary rRNA binding proteins, this protein initially binds near the 5'-end of the 23S rRNA. It is important during the early stages of 50S assembly. It makes multiple contacts with different domains of the 23S rRNA in the assembled 50S subunit and ribosome.</text>
</comment>
<keyword evidence="3 5" id="KW-0687">Ribonucleoprotein</keyword>
<keyword evidence="8" id="KW-1185">Reference proteome</keyword>